<dbReference type="PANTHER" id="PTHR43745">
    <property type="entry name" value="NITROREDUCTASE MJ1384-RELATED"/>
    <property type="match status" value="1"/>
</dbReference>
<dbReference type="SUPFAM" id="SSF55469">
    <property type="entry name" value="FMN-dependent nitroreductase-like"/>
    <property type="match status" value="1"/>
</dbReference>
<proteinExistence type="predicted"/>
<dbReference type="Gene3D" id="3.40.50.720">
    <property type="entry name" value="NAD(P)-binding Rossmann-like Domain"/>
    <property type="match status" value="1"/>
</dbReference>
<dbReference type="Proteomes" id="UP000006867">
    <property type="component" value="Chromosome"/>
</dbReference>
<dbReference type="RefSeq" id="WP_003327058.1">
    <property type="nucleotide sequence ID" value="NC_014639.1"/>
</dbReference>
<dbReference type="InterPro" id="IPR052544">
    <property type="entry name" value="Bacteriocin_Proc_Enz"/>
</dbReference>
<protein>
    <recommendedName>
        <fullName evidence="1">Nitroreductase domain-containing protein</fullName>
    </recommendedName>
</protein>
<evidence type="ECO:0000259" key="1">
    <source>
        <dbReference type="Pfam" id="PF00881"/>
    </source>
</evidence>
<gene>
    <name evidence="2" type="ordered locus">BATR1942_14115</name>
</gene>
<dbReference type="Pfam" id="PF00881">
    <property type="entry name" value="Nitroreductase"/>
    <property type="match status" value="1"/>
</dbReference>
<name>A0ABM5M144_BACA1</name>
<dbReference type="PANTHER" id="PTHR43745:SF2">
    <property type="entry name" value="NITROREDUCTASE MJ1384-RELATED"/>
    <property type="match status" value="1"/>
</dbReference>
<dbReference type="NCBIfam" id="TIGR03605">
    <property type="entry name" value="antibiot_sagB"/>
    <property type="match status" value="1"/>
</dbReference>
<accession>A0ABM5M144</accession>
<dbReference type="InterPro" id="IPR029479">
    <property type="entry name" value="Nitroreductase"/>
</dbReference>
<dbReference type="Gene3D" id="3.40.109.10">
    <property type="entry name" value="NADH Oxidase"/>
    <property type="match status" value="1"/>
</dbReference>
<reference evidence="2 3" key="1">
    <citation type="journal article" date="2011" name="Front. Microbiol.">
        <title>Genomic signatures of strain selection and enhancement in Bacillus atrophaeus var. globigii, a historical biowarfare simulant.</title>
        <authorList>
            <person name="Gibbons H.S."/>
            <person name="Broomall S.M."/>
            <person name="McNew L.A."/>
            <person name="Daligault H."/>
            <person name="Chapman C."/>
            <person name="Bruce D."/>
            <person name="Karavis M."/>
            <person name="Krepps M."/>
            <person name="McGregor P.A."/>
            <person name="Hong C."/>
            <person name="Park K.H."/>
            <person name="Akmal A."/>
            <person name="Feldman A."/>
            <person name="Lin J.S."/>
            <person name="Chang W.E."/>
            <person name="Higgs B.W."/>
            <person name="Demirev P."/>
            <person name="Lindquist J."/>
            <person name="Liem A."/>
            <person name="Fochler E."/>
            <person name="Read T.D."/>
            <person name="Tapia R."/>
            <person name="Johnson S."/>
            <person name="Bishop-Lilly K.A."/>
            <person name="Detter C."/>
            <person name="Han C."/>
            <person name="Sozhamannan S."/>
            <person name="Rosenzweig C.N."/>
            <person name="Skowronski E.W."/>
        </authorList>
    </citation>
    <scope>NUCLEOTIDE SEQUENCE [LARGE SCALE GENOMIC DNA]</scope>
    <source>
        <strain evidence="2 3">1942</strain>
    </source>
</reference>
<dbReference type="InterPro" id="IPR020051">
    <property type="entry name" value="SagB-type_dehydrogenase"/>
</dbReference>
<feature type="domain" description="Nitroreductase" evidence="1">
    <location>
        <begin position="418"/>
        <end position="567"/>
    </location>
</feature>
<sequence>MKNTSVMSAEQVGHAAYFDPNFNLPKKPRLMASLQMIPDQDSLLFHGTENLQVLKGNAVTRFLPKLIPFLNGAYSLEEIIKEFDQYSPRDVSNILSLLFMRGLLDDAEGDEGVDISHFDADVLHFFQRSTDSTRVNRSAAEGLNRLKTAKILLLTDSDHGKILQDELLFMGADHVRAELLSDEVKLDQATNVIVFCTNPLNHERLLSLDHLCREKNIPWLLTRVTEECGVVGPYFEKNETAAYHDYKKTVESEENNGASDLDHIEMWEYYSAIEIAYFITRLAPSATGSEYLTFQFNDWTSTSKKVHPRPDGICASGSSENELHPALQFENAIAFPSKHLINPKSHQVHYNPKNLLLTNEAKNYPSAALTGLPKEESLPHPKGSFLKNRYEPIPVKEELNLESLTRLFLTSGGLRDAGSGQVSDKVQRWAPTGGNLGSCQIYILALSVKGLVPNCYYYQHLDHSLAKIGPSLTEEEIKKQMTDITGLTEDQLPKALVVFTGAYERVASKYNGFAYKVIHLDAGVALSQMHAVSTGLGITLSAVDQWNEQELITCLGLDPKKEPVTAVAGIDDGR</sequence>
<keyword evidence="3" id="KW-1185">Reference proteome</keyword>
<evidence type="ECO:0000313" key="3">
    <source>
        <dbReference type="Proteomes" id="UP000006867"/>
    </source>
</evidence>
<organism evidence="2 3">
    <name type="scientific">Bacillus atrophaeus (strain 1942)</name>
    <dbReference type="NCBI Taxonomy" id="720555"/>
    <lineage>
        <taxon>Bacteria</taxon>
        <taxon>Bacillati</taxon>
        <taxon>Bacillota</taxon>
        <taxon>Bacilli</taxon>
        <taxon>Bacillales</taxon>
        <taxon>Bacillaceae</taxon>
        <taxon>Bacillus</taxon>
    </lineage>
</organism>
<dbReference type="InterPro" id="IPR000415">
    <property type="entry name" value="Nitroreductase-like"/>
</dbReference>
<evidence type="ECO:0000313" key="2">
    <source>
        <dbReference type="EMBL" id="ADP33745.1"/>
    </source>
</evidence>
<dbReference type="EMBL" id="CP002207">
    <property type="protein sequence ID" value="ADP33745.1"/>
    <property type="molecule type" value="Genomic_DNA"/>
</dbReference>